<evidence type="ECO:0000313" key="2">
    <source>
        <dbReference type="Proteomes" id="UP000230233"/>
    </source>
</evidence>
<evidence type="ECO:0000313" key="1">
    <source>
        <dbReference type="EMBL" id="PIC27525.1"/>
    </source>
</evidence>
<organism evidence="1 2">
    <name type="scientific">Caenorhabditis nigoni</name>
    <dbReference type="NCBI Taxonomy" id="1611254"/>
    <lineage>
        <taxon>Eukaryota</taxon>
        <taxon>Metazoa</taxon>
        <taxon>Ecdysozoa</taxon>
        <taxon>Nematoda</taxon>
        <taxon>Chromadorea</taxon>
        <taxon>Rhabditida</taxon>
        <taxon>Rhabditina</taxon>
        <taxon>Rhabditomorpha</taxon>
        <taxon>Rhabditoidea</taxon>
        <taxon>Rhabditidae</taxon>
        <taxon>Peloderinae</taxon>
        <taxon>Caenorhabditis</taxon>
    </lineage>
</organism>
<comment type="caution">
    <text evidence="1">The sequence shown here is derived from an EMBL/GenBank/DDBJ whole genome shotgun (WGS) entry which is preliminary data.</text>
</comment>
<name>A0A2G5TJQ8_9PELO</name>
<accession>A0A2G5TJQ8</accession>
<dbReference type="EMBL" id="PDUG01000005">
    <property type="protein sequence ID" value="PIC27525.1"/>
    <property type="molecule type" value="Genomic_DNA"/>
</dbReference>
<dbReference type="OrthoDB" id="413313at2759"/>
<dbReference type="STRING" id="1611254.A0A2G5TJQ8"/>
<sequence>MVDASQDFSKIPNPDSLQDVLKTYLADYSECFQADTLQCGNVTETLMPNNYVQVWARTKISDSEIVRKKEKASAVIYPYLKCDLQSKNGDFVEILAQFRLVQASEETTIPYPPRLHVNSQSQCSNFSFPTDYCRCVDLQLAI</sequence>
<dbReference type="Proteomes" id="UP000230233">
    <property type="component" value="Chromosome V"/>
</dbReference>
<proteinExistence type="predicted"/>
<reference evidence="2" key="1">
    <citation type="submission" date="2017-10" db="EMBL/GenBank/DDBJ databases">
        <title>Rapid genome shrinkage in a self-fertile nematode reveals novel sperm competition proteins.</title>
        <authorList>
            <person name="Yin D."/>
            <person name="Schwarz E.M."/>
            <person name="Thomas C.G."/>
            <person name="Felde R.L."/>
            <person name="Korf I.F."/>
            <person name="Cutter A.D."/>
            <person name="Schartner C.M."/>
            <person name="Ralston E.J."/>
            <person name="Meyer B.J."/>
            <person name="Haag E.S."/>
        </authorList>
    </citation>
    <scope>NUCLEOTIDE SEQUENCE [LARGE SCALE GENOMIC DNA]</scope>
    <source>
        <strain evidence="2">JU1422</strain>
    </source>
</reference>
<protein>
    <submittedName>
        <fullName evidence="1">Uncharacterized protein</fullName>
    </submittedName>
</protein>
<dbReference type="AlphaFoldDB" id="A0A2G5TJQ8"/>
<keyword evidence="2" id="KW-1185">Reference proteome</keyword>
<gene>
    <name evidence="1" type="primary">Cni-M03F8.5</name>
    <name evidence="1" type="synonym">Cnig_chr_V.g19754</name>
    <name evidence="1" type="ORF">B9Z55_019754</name>
</gene>